<sequence>MSDVVRRILEALQAEPTFLCALATVTEDGRPSVRTMRATIDDDLTIRCPT</sequence>
<dbReference type="InterPro" id="IPR012349">
    <property type="entry name" value="Split_barrel_FMN-bd"/>
</dbReference>
<proteinExistence type="predicted"/>
<accession>X0YBP2</accession>
<feature type="non-terminal residue" evidence="1">
    <location>
        <position position="50"/>
    </location>
</feature>
<comment type="caution">
    <text evidence="1">The sequence shown here is derived from an EMBL/GenBank/DDBJ whole genome shotgun (WGS) entry which is preliminary data.</text>
</comment>
<dbReference type="EMBL" id="BARS01044258">
    <property type="protein sequence ID" value="GAG34256.1"/>
    <property type="molecule type" value="Genomic_DNA"/>
</dbReference>
<protein>
    <submittedName>
        <fullName evidence="1">Uncharacterized protein</fullName>
    </submittedName>
</protein>
<reference evidence="1" key="1">
    <citation type="journal article" date="2014" name="Front. Microbiol.">
        <title>High frequency of phylogenetically diverse reductive dehalogenase-homologous genes in deep subseafloor sedimentary metagenomes.</title>
        <authorList>
            <person name="Kawai M."/>
            <person name="Futagami T."/>
            <person name="Toyoda A."/>
            <person name="Takaki Y."/>
            <person name="Nishi S."/>
            <person name="Hori S."/>
            <person name="Arai W."/>
            <person name="Tsubouchi T."/>
            <person name="Morono Y."/>
            <person name="Uchiyama I."/>
            <person name="Ito T."/>
            <person name="Fujiyama A."/>
            <person name="Inagaki F."/>
            <person name="Takami H."/>
        </authorList>
    </citation>
    <scope>NUCLEOTIDE SEQUENCE</scope>
    <source>
        <strain evidence="1">Expedition CK06-06</strain>
    </source>
</reference>
<dbReference type="Gene3D" id="2.30.110.10">
    <property type="entry name" value="Electron Transport, Fmn-binding Protein, Chain A"/>
    <property type="match status" value="1"/>
</dbReference>
<dbReference type="SUPFAM" id="SSF50475">
    <property type="entry name" value="FMN-binding split barrel"/>
    <property type="match status" value="1"/>
</dbReference>
<gene>
    <name evidence="1" type="ORF">S01H1_66899</name>
</gene>
<dbReference type="AlphaFoldDB" id="X0YBP2"/>
<organism evidence="1">
    <name type="scientific">marine sediment metagenome</name>
    <dbReference type="NCBI Taxonomy" id="412755"/>
    <lineage>
        <taxon>unclassified sequences</taxon>
        <taxon>metagenomes</taxon>
        <taxon>ecological metagenomes</taxon>
    </lineage>
</organism>
<evidence type="ECO:0000313" key="1">
    <source>
        <dbReference type="EMBL" id="GAG34256.1"/>
    </source>
</evidence>
<name>X0YBP2_9ZZZZ</name>